<dbReference type="PROSITE" id="PS51257">
    <property type="entry name" value="PROKAR_LIPOPROTEIN"/>
    <property type="match status" value="1"/>
</dbReference>
<dbReference type="InterPro" id="IPR050330">
    <property type="entry name" value="Bact_OuterMem_StrucFunc"/>
</dbReference>
<dbReference type="CDD" id="cd07185">
    <property type="entry name" value="OmpA_C-like"/>
    <property type="match status" value="1"/>
</dbReference>
<dbReference type="Gene3D" id="3.30.1330.60">
    <property type="entry name" value="OmpA-like domain"/>
    <property type="match status" value="1"/>
</dbReference>
<dbReference type="STRING" id="1188252.A1QC_12450"/>
<dbReference type="eggNOG" id="COG2885">
    <property type="taxonomic scope" value="Bacteria"/>
</dbReference>
<keyword evidence="3" id="KW-0998">Cell outer membrane</keyword>
<evidence type="ECO:0000259" key="6">
    <source>
        <dbReference type="PROSITE" id="PS51123"/>
    </source>
</evidence>
<dbReference type="PANTHER" id="PTHR30329">
    <property type="entry name" value="STATOR ELEMENT OF FLAGELLAR MOTOR COMPLEX"/>
    <property type="match status" value="1"/>
</dbReference>
<name>A0A1E5DZK6_9VIBR</name>
<reference evidence="7 8" key="1">
    <citation type="journal article" date="2012" name="Science">
        <title>Ecological populations of bacteria act as socially cohesive units of antibiotic production and resistance.</title>
        <authorList>
            <person name="Cordero O.X."/>
            <person name="Wildschutte H."/>
            <person name="Kirkup B."/>
            <person name="Proehl S."/>
            <person name="Ngo L."/>
            <person name="Hussain F."/>
            <person name="Le Roux F."/>
            <person name="Mincer T."/>
            <person name="Polz M.F."/>
        </authorList>
    </citation>
    <scope>NUCLEOTIDE SEQUENCE [LARGE SCALE GENOMIC DNA]</scope>
    <source>
        <strain evidence="7 8">1S-45</strain>
    </source>
</reference>
<organism evidence="7 8">
    <name type="scientific">Vibrio rumoiensis 1S-45</name>
    <dbReference type="NCBI Taxonomy" id="1188252"/>
    <lineage>
        <taxon>Bacteria</taxon>
        <taxon>Pseudomonadati</taxon>
        <taxon>Pseudomonadota</taxon>
        <taxon>Gammaproteobacteria</taxon>
        <taxon>Vibrionales</taxon>
        <taxon>Vibrionaceae</taxon>
        <taxon>Vibrio</taxon>
    </lineage>
</organism>
<keyword evidence="5" id="KW-0732">Signal</keyword>
<gene>
    <name evidence="7" type="ORF">A1QC_12450</name>
</gene>
<evidence type="ECO:0000256" key="3">
    <source>
        <dbReference type="ARBA" id="ARBA00023237"/>
    </source>
</evidence>
<proteinExistence type="predicted"/>
<evidence type="ECO:0000313" key="7">
    <source>
        <dbReference type="EMBL" id="OEF23303.1"/>
    </source>
</evidence>
<sequence length="197" mass="21737">MKTIYFTLLALLLAGCSSMQAEDPPIVQQSHDLLDSDGDGVINARDYCVQTPKGVVIDNTGCPIASVQSEQNKLHILFPNDVDQVPRAFLKQIQSMSDFLAKYPSTYITLKGYASPVGKEDYNLALSERRSVNVRKALIDAGVAPDRIQTISFGENEPVQASDKNVVNTLSRRVTATVLGMNTDIKENWTIFDQRAE</sequence>
<keyword evidence="8" id="KW-1185">Reference proteome</keyword>
<keyword evidence="2 4" id="KW-0472">Membrane</keyword>
<dbReference type="InterPro" id="IPR018247">
    <property type="entry name" value="EF_Hand_1_Ca_BS"/>
</dbReference>
<protein>
    <recommendedName>
        <fullName evidence="6">OmpA-like domain-containing protein</fullName>
    </recommendedName>
</protein>
<dbReference type="PROSITE" id="PS51123">
    <property type="entry name" value="OMPA_2"/>
    <property type="match status" value="1"/>
</dbReference>
<dbReference type="AlphaFoldDB" id="A0A1E5DZK6"/>
<dbReference type="PROSITE" id="PS00018">
    <property type="entry name" value="EF_HAND_1"/>
    <property type="match status" value="1"/>
</dbReference>
<feature type="domain" description="OmpA-like" evidence="6">
    <location>
        <begin position="65"/>
        <end position="182"/>
    </location>
</feature>
<accession>A0A1E5DZK6</accession>
<evidence type="ECO:0000256" key="2">
    <source>
        <dbReference type="ARBA" id="ARBA00023136"/>
    </source>
</evidence>
<evidence type="ECO:0000256" key="5">
    <source>
        <dbReference type="SAM" id="SignalP"/>
    </source>
</evidence>
<dbReference type="SUPFAM" id="SSF103088">
    <property type="entry name" value="OmpA-like"/>
    <property type="match status" value="1"/>
</dbReference>
<dbReference type="EMBL" id="AJYK02000095">
    <property type="protein sequence ID" value="OEF23303.1"/>
    <property type="molecule type" value="Genomic_DNA"/>
</dbReference>
<evidence type="ECO:0000256" key="1">
    <source>
        <dbReference type="ARBA" id="ARBA00004442"/>
    </source>
</evidence>
<dbReference type="PANTHER" id="PTHR30329:SF21">
    <property type="entry name" value="LIPOPROTEIN YIAD-RELATED"/>
    <property type="match status" value="1"/>
</dbReference>
<dbReference type="InterPro" id="IPR006665">
    <property type="entry name" value="OmpA-like"/>
</dbReference>
<dbReference type="RefSeq" id="WP_017026273.1">
    <property type="nucleotide sequence ID" value="NZ_AJYK02000095.1"/>
</dbReference>
<dbReference type="Pfam" id="PF00691">
    <property type="entry name" value="OmpA"/>
    <property type="match status" value="1"/>
</dbReference>
<dbReference type="PRINTS" id="PR01021">
    <property type="entry name" value="OMPADOMAIN"/>
</dbReference>
<comment type="subcellular location">
    <subcellularLocation>
        <location evidence="1">Cell outer membrane</location>
    </subcellularLocation>
</comment>
<evidence type="ECO:0000256" key="4">
    <source>
        <dbReference type="PROSITE-ProRule" id="PRU00473"/>
    </source>
</evidence>
<dbReference type="Proteomes" id="UP000094070">
    <property type="component" value="Unassembled WGS sequence"/>
</dbReference>
<feature type="chain" id="PRO_5009174502" description="OmpA-like domain-containing protein" evidence="5">
    <location>
        <begin position="22"/>
        <end position="197"/>
    </location>
</feature>
<evidence type="ECO:0000313" key="8">
    <source>
        <dbReference type="Proteomes" id="UP000094070"/>
    </source>
</evidence>
<dbReference type="OrthoDB" id="9805832at2"/>
<feature type="signal peptide" evidence="5">
    <location>
        <begin position="1"/>
        <end position="21"/>
    </location>
</feature>
<comment type="caution">
    <text evidence="7">The sequence shown here is derived from an EMBL/GenBank/DDBJ whole genome shotgun (WGS) entry which is preliminary data.</text>
</comment>
<dbReference type="InterPro" id="IPR036737">
    <property type="entry name" value="OmpA-like_sf"/>
</dbReference>
<dbReference type="GO" id="GO:0009279">
    <property type="term" value="C:cell outer membrane"/>
    <property type="evidence" value="ECO:0007669"/>
    <property type="project" value="UniProtKB-SubCell"/>
</dbReference>
<dbReference type="InterPro" id="IPR006664">
    <property type="entry name" value="OMP_bac"/>
</dbReference>